<dbReference type="InterPro" id="IPR000816">
    <property type="entry name" value="Peptidase_C15"/>
</dbReference>
<evidence type="ECO:0000256" key="6">
    <source>
        <dbReference type="ARBA" id="ARBA00022807"/>
    </source>
</evidence>
<comment type="similarity">
    <text evidence="1">Belongs to the peptidase C15 family.</text>
</comment>
<organism evidence="9 10">
    <name type="scientific">Aurantimonas aggregata</name>
    <dbReference type="NCBI Taxonomy" id="2047720"/>
    <lineage>
        <taxon>Bacteria</taxon>
        <taxon>Pseudomonadati</taxon>
        <taxon>Pseudomonadota</taxon>
        <taxon>Alphaproteobacteria</taxon>
        <taxon>Hyphomicrobiales</taxon>
        <taxon>Aurantimonadaceae</taxon>
        <taxon>Aurantimonas</taxon>
    </lineage>
</organism>
<dbReference type="PRINTS" id="PR00706">
    <property type="entry name" value="PYROGLUPTASE"/>
</dbReference>
<dbReference type="PANTHER" id="PTHR23402">
    <property type="entry name" value="PROTEASE FAMILY C15 PYROGLUTAMYL-PEPTIDASE I-RELATED"/>
    <property type="match status" value="1"/>
</dbReference>
<gene>
    <name evidence="9" type="ORF">GTW51_02795</name>
</gene>
<evidence type="ECO:0000256" key="2">
    <source>
        <dbReference type="ARBA" id="ARBA00019191"/>
    </source>
</evidence>
<keyword evidence="4" id="KW-0645">Protease</keyword>
<dbReference type="PANTHER" id="PTHR23402:SF1">
    <property type="entry name" value="PYROGLUTAMYL-PEPTIDASE I"/>
    <property type="match status" value="1"/>
</dbReference>
<evidence type="ECO:0000256" key="5">
    <source>
        <dbReference type="ARBA" id="ARBA00022801"/>
    </source>
</evidence>
<dbReference type="Proteomes" id="UP000476332">
    <property type="component" value="Unassembled WGS sequence"/>
</dbReference>
<dbReference type="RefSeq" id="WP_163042332.1">
    <property type="nucleotide sequence ID" value="NZ_JAAAMJ010000001.1"/>
</dbReference>
<sequence>MTILVAGFSSFPGAPDNPTEHLVRALAADAAYAAGADLATVVLPVEWERSWPVLEAAILDAKADTVLLFGLHRRAERLRIELLARNRRELGRIDAVGGFPSGPAVLDGADILPLALPWTHVARTLRAARVSFEWSTNAGAYLCNDTLYRLAFHAERLGVDRFGFFHVPMTDELVVASGAETGPEIFCSLAGADLERAARHLVAVLSANRTLA</sequence>
<dbReference type="GO" id="GO:0006508">
    <property type="term" value="P:proteolysis"/>
    <property type="evidence" value="ECO:0007669"/>
    <property type="project" value="UniProtKB-KW"/>
</dbReference>
<accession>A0A6L9MD76</accession>
<dbReference type="InterPro" id="IPR016125">
    <property type="entry name" value="Peptidase_C15-like"/>
</dbReference>
<dbReference type="GO" id="GO:0016920">
    <property type="term" value="F:pyroglutamyl-peptidase activity"/>
    <property type="evidence" value="ECO:0007669"/>
    <property type="project" value="InterPro"/>
</dbReference>
<evidence type="ECO:0000256" key="3">
    <source>
        <dbReference type="ARBA" id="ARBA00022490"/>
    </source>
</evidence>
<dbReference type="Gene3D" id="3.40.630.20">
    <property type="entry name" value="Peptidase C15, pyroglutamyl peptidase I-like"/>
    <property type="match status" value="1"/>
</dbReference>
<keyword evidence="5" id="KW-0378">Hydrolase</keyword>
<dbReference type="InterPro" id="IPR036440">
    <property type="entry name" value="Peptidase_C15-like_sf"/>
</dbReference>
<dbReference type="EMBL" id="JAAAMJ010000001">
    <property type="protein sequence ID" value="NDV85621.1"/>
    <property type="molecule type" value="Genomic_DNA"/>
</dbReference>
<evidence type="ECO:0000256" key="8">
    <source>
        <dbReference type="ARBA" id="ARBA00031559"/>
    </source>
</evidence>
<dbReference type="GO" id="GO:0005829">
    <property type="term" value="C:cytosol"/>
    <property type="evidence" value="ECO:0007669"/>
    <property type="project" value="InterPro"/>
</dbReference>
<reference evidence="9 10" key="1">
    <citation type="submission" date="2020-01" db="EMBL/GenBank/DDBJ databases">
        <title>Genomes of bacteria type strains.</title>
        <authorList>
            <person name="Chen J."/>
            <person name="Zhu S."/>
            <person name="Chen J."/>
        </authorList>
    </citation>
    <scope>NUCLEOTIDE SEQUENCE [LARGE SCALE GENOMIC DNA]</scope>
    <source>
        <strain evidence="9 10">KCTC 52919</strain>
    </source>
</reference>
<evidence type="ECO:0000313" key="10">
    <source>
        <dbReference type="Proteomes" id="UP000476332"/>
    </source>
</evidence>
<proteinExistence type="inferred from homology"/>
<evidence type="ECO:0000256" key="4">
    <source>
        <dbReference type="ARBA" id="ARBA00022670"/>
    </source>
</evidence>
<dbReference type="SUPFAM" id="SSF53182">
    <property type="entry name" value="Pyrrolidone carboxyl peptidase (pyroglutamate aminopeptidase)"/>
    <property type="match status" value="1"/>
</dbReference>
<keyword evidence="6" id="KW-0788">Thiol protease</keyword>
<keyword evidence="3" id="KW-0963">Cytoplasm</keyword>
<evidence type="ECO:0000313" key="9">
    <source>
        <dbReference type="EMBL" id="NDV85621.1"/>
    </source>
</evidence>
<dbReference type="AlphaFoldDB" id="A0A6L9MD76"/>
<keyword evidence="10" id="KW-1185">Reference proteome</keyword>
<dbReference type="Pfam" id="PF01470">
    <property type="entry name" value="Peptidase_C15"/>
    <property type="match status" value="1"/>
</dbReference>
<evidence type="ECO:0000256" key="1">
    <source>
        <dbReference type="ARBA" id="ARBA00006641"/>
    </source>
</evidence>
<name>A0A6L9MD76_9HYPH</name>
<protein>
    <recommendedName>
        <fullName evidence="2">Pyrrolidone-carboxylate peptidase</fullName>
    </recommendedName>
    <alternativeName>
        <fullName evidence="7">5-oxoprolyl-peptidase</fullName>
    </alternativeName>
    <alternativeName>
        <fullName evidence="8">Pyroglutamyl-peptidase I</fullName>
    </alternativeName>
</protein>
<comment type="caution">
    <text evidence="9">The sequence shown here is derived from an EMBL/GenBank/DDBJ whole genome shotgun (WGS) entry which is preliminary data.</text>
</comment>
<evidence type="ECO:0000256" key="7">
    <source>
        <dbReference type="ARBA" id="ARBA00030836"/>
    </source>
</evidence>